<protein>
    <submittedName>
        <fullName evidence="3">Aldo/keto reductase</fullName>
    </submittedName>
</protein>
<evidence type="ECO:0000313" key="4">
    <source>
        <dbReference type="Proteomes" id="UP001465668"/>
    </source>
</evidence>
<evidence type="ECO:0000313" key="3">
    <source>
        <dbReference type="EMBL" id="KAK9783794.1"/>
    </source>
</evidence>
<gene>
    <name evidence="3" type="ORF">SCAR479_00353</name>
</gene>
<dbReference type="InterPro" id="IPR020471">
    <property type="entry name" value="AKR"/>
</dbReference>
<proteinExistence type="predicted"/>
<dbReference type="Gene3D" id="3.20.20.100">
    <property type="entry name" value="NADP-dependent oxidoreductase domain"/>
    <property type="match status" value="1"/>
</dbReference>
<dbReference type="PRINTS" id="PR00069">
    <property type="entry name" value="ALDKETRDTASE"/>
</dbReference>
<dbReference type="EMBL" id="JARVKM010000001">
    <property type="protein sequence ID" value="KAK9783794.1"/>
    <property type="molecule type" value="Genomic_DNA"/>
</dbReference>
<dbReference type="Pfam" id="PF00248">
    <property type="entry name" value="Aldo_ket_red"/>
    <property type="match status" value="2"/>
</dbReference>
<evidence type="ECO:0000259" key="2">
    <source>
        <dbReference type="Pfam" id="PF00248"/>
    </source>
</evidence>
<sequence>MTAQSIPLRQLGRNGPKVPALGFGMLALAGAYGTPPSDEERFEILDNALALGETFWDTAELRRIVIIYRDSEEMIGRWFKRTGKRDEVFVATKFGTVMDGPQFKGMDSSAECCKKSCYKSLNNLGIECIDLFYVHGLNPDTPIEETMRALVELQSEGKIKHIGLCGLSSNTLRRACRITPVAAIQVEYSPFMLNIEHIRSAWIPRFQKENWDANVRLAKQFKDFADKKGCTASQLALAWLLKQGNDIVPIPGTKSIKYLKDNLAATHIDLADEEEAEIRKFVEGVQVAGERHAPQGSEYDYVDTKVEAQV</sequence>
<feature type="domain" description="NADP-dependent oxidoreductase" evidence="2">
    <location>
        <begin position="209"/>
        <end position="282"/>
    </location>
</feature>
<dbReference type="PANTHER" id="PTHR43625:SF40">
    <property type="entry name" value="ALDO-KETO REDUCTASE YAKC [NADP(+)]"/>
    <property type="match status" value="1"/>
</dbReference>
<name>A0ABR2Y9A0_9PEZI</name>
<dbReference type="InterPro" id="IPR050791">
    <property type="entry name" value="Aldo-Keto_reductase"/>
</dbReference>
<accession>A0ABR2Y9A0</accession>
<dbReference type="InterPro" id="IPR036812">
    <property type="entry name" value="NAD(P)_OxRdtase_dom_sf"/>
</dbReference>
<dbReference type="InterPro" id="IPR023210">
    <property type="entry name" value="NADP_OxRdtase_dom"/>
</dbReference>
<keyword evidence="1" id="KW-0560">Oxidoreductase</keyword>
<comment type="caution">
    <text evidence="3">The sequence shown here is derived from an EMBL/GenBank/DDBJ whole genome shotgun (WGS) entry which is preliminary data.</text>
</comment>
<reference evidence="3 4" key="1">
    <citation type="submission" date="2024-02" db="EMBL/GenBank/DDBJ databases">
        <title>First draft genome assembly of two strains of Seiridium cardinale.</title>
        <authorList>
            <person name="Emiliani G."/>
            <person name="Scali E."/>
        </authorList>
    </citation>
    <scope>NUCLEOTIDE SEQUENCE [LARGE SCALE GENOMIC DNA]</scope>
    <source>
        <strain evidence="3 4">BM-138-000479</strain>
    </source>
</reference>
<keyword evidence="4" id="KW-1185">Reference proteome</keyword>
<dbReference type="PANTHER" id="PTHR43625">
    <property type="entry name" value="AFLATOXIN B1 ALDEHYDE REDUCTASE"/>
    <property type="match status" value="1"/>
</dbReference>
<dbReference type="SUPFAM" id="SSF51430">
    <property type="entry name" value="NAD(P)-linked oxidoreductase"/>
    <property type="match status" value="1"/>
</dbReference>
<evidence type="ECO:0000256" key="1">
    <source>
        <dbReference type="ARBA" id="ARBA00023002"/>
    </source>
</evidence>
<feature type="domain" description="NADP-dependent oxidoreductase" evidence="2">
    <location>
        <begin position="21"/>
        <end position="194"/>
    </location>
</feature>
<organism evidence="3 4">
    <name type="scientific">Seiridium cardinale</name>
    <dbReference type="NCBI Taxonomy" id="138064"/>
    <lineage>
        <taxon>Eukaryota</taxon>
        <taxon>Fungi</taxon>
        <taxon>Dikarya</taxon>
        <taxon>Ascomycota</taxon>
        <taxon>Pezizomycotina</taxon>
        <taxon>Sordariomycetes</taxon>
        <taxon>Xylariomycetidae</taxon>
        <taxon>Amphisphaeriales</taxon>
        <taxon>Sporocadaceae</taxon>
        <taxon>Seiridium</taxon>
    </lineage>
</organism>
<dbReference type="Proteomes" id="UP001465668">
    <property type="component" value="Unassembled WGS sequence"/>
</dbReference>